<dbReference type="SUPFAM" id="SSF58104">
    <property type="entry name" value="Methyl-accepting chemotaxis protein (MCP) signaling domain"/>
    <property type="match status" value="1"/>
</dbReference>
<dbReference type="PANTHER" id="PTHR32089">
    <property type="entry name" value="METHYL-ACCEPTING CHEMOTAXIS PROTEIN MCPB"/>
    <property type="match status" value="1"/>
</dbReference>
<dbReference type="KEGG" id="tsy:THSYN_04330"/>
<keyword evidence="2 4" id="KW-0807">Transducer</keyword>
<dbReference type="RefSeq" id="WP_100918066.1">
    <property type="nucleotide sequence ID" value="NZ_CP020370.1"/>
</dbReference>
<dbReference type="InterPro" id="IPR004090">
    <property type="entry name" value="Chemotax_Me-accpt_rcpt"/>
</dbReference>
<dbReference type="InterPro" id="IPR003660">
    <property type="entry name" value="HAMP_dom"/>
</dbReference>
<dbReference type="PANTHER" id="PTHR32089:SF112">
    <property type="entry name" value="LYSOZYME-LIKE PROTEIN-RELATED"/>
    <property type="match status" value="1"/>
</dbReference>
<evidence type="ECO:0000256" key="3">
    <source>
        <dbReference type="ARBA" id="ARBA00029447"/>
    </source>
</evidence>
<dbReference type="PROSITE" id="PS50111">
    <property type="entry name" value="CHEMOTAXIS_TRANSDUC_2"/>
    <property type="match status" value="1"/>
</dbReference>
<sequence length="653" mass="69262">MFKNLHLWANIMLGMGLAILLAIGGLSYASLLGLRAVVREAERAELHQSMESLTAAVAGQARLAETLSALVANLPEVRQRFAAGDRAWLQATLLPAYQVLAKDYGAVQFQFHTPPATSFLRLHLPEKFGDDLSAIRHSVVDANRTRKPQEGLEVGVAGLGVRGMVPLGEADRHLGVVEFGMSFGQPFFDAFKARFGVDAGLHVLRNEAFETFAGTLGKRPLLDAATLRAALAGTPQFEQMQQDGRPLAVYAAVIRDYSGAPLGVVEVAKDSSTYQAAVRAATREAWLIGGLALLLSLAIAQLTARPLSRRIRGLAAGVERVAAGDLSRDVPQDGHDELAGLARAANEMRRRLQVLVTEVETQAGAVHRAAEDIAQAVDGQAANSTQMSASVAEITSTMEELSASSSQIAEYSESVVGVAGRTFDSSREGAQAMQRLVTRMADIGGDSQRALNEILDLGRKSKEISRVMEIIDTVADQTRLIAFNAALEAVSAGEAGRRFGVVATEIRRLADSVSESTGEIARKVAETQESISRLVVTSEKGTAGIEQGMQESAATARLLDTMVDGAGETTRAAQQISLSSQQQRTASNQVVMALREIVAASADTAASVRRIADIAAEMARLAAALDERMGLFTLAPAHTEPPGQPNAQAAASP</sequence>
<dbReference type="Proteomes" id="UP000232638">
    <property type="component" value="Chromosome"/>
</dbReference>
<proteinExistence type="inferred from homology"/>
<dbReference type="PRINTS" id="PR00260">
    <property type="entry name" value="CHEMTRNSDUCR"/>
</dbReference>
<dbReference type="SMART" id="SM00304">
    <property type="entry name" value="HAMP"/>
    <property type="match status" value="2"/>
</dbReference>
<dbReference type="GO" id="GO:0007165">
    <property type="term" value="P:signal transduction"/>
    <property type="evidence" value="ECO:0007669"/>
    <property type="project" value="UniProtKB-KW"/>
</dbReference>
<dbReference type="InterPro" id="IPR029151">
    <property type="entry name" value="Sensor-like_sf"/>
</dbReference>
<evidence type="ECO:0000313" key="8">
    <source>
        <dbReference type="Proteomes" id="UP000232638"/>
    </source>
</evidence>
<evidence type="ECO:0000313" key="7">
    <source>
        <dbReference type="EMBL" id="AUB80263.1"/>
    </source>
</evidence>
<comment type="similarity">
    <text evidence="3">Belongs to the methyl-accepting chemotaxis (MCP) protein family.</text>
</comment>
<dbReference type="SMART" id="SM00283">
    <property type="entry name" value="MA"/>
    <property type="match status" value="1"/>
</dbReference>
<dbReference type="AlphaFoldDB" id="A0A2K8U3U8"/>
<name>A0A2K8U3U8_9GAMM</name>
<feature type="domain" description="HAMP" evidence="6">
    <location>
        <begin position="305"/>
        <end position="357"/>
    </location>
</feature>
<dbReference type="CDD" id="cd06225">
    <property type="entry name" value="HAMP"/>
    <property type="match status" value="1"/>
</dbReference>
<feature type="domain" description="Methyl-accepting transducer" evidence="5">
    <location>
        <begin position="362"/>
        <end position="598"/>
    </location>
</feature>
<comment type="subcellular location">
    <subcellularLocation>
        <location evidence="1">Membrane</location>
    </subcellularLocation>
</comment>
<dbReference type="Pfam" id="PF00015">
    <property type="entry name" value="MCPsignal"/>
    <property type="match status" value="1"/>
</dbReference>
<organism evidence="7 8">
    <name type="scientific">Candidatus Thiodictyon syntrophicum</name>
    <dbReference type="NCBI Taxonomy" id="1166950"/>
    <lineage>
        <taxon>Bacteria</taxon>
        <taxon>Pseudomonadati</taxon>
        <taxon>Pseudomonadota</taxon>
        <taxon>Gammaproteobacteria</taxon>
        <taxon>Chromatiales</taxon>
        <taxon>Chromatiaceae</taxon>
        <taxon>Thiodictyon</taxon>
    </lineage>
</organism>
<dbReference type="InterPro" id="IPR029150">
    <property type="entry name" value="dCache_3"/>
</dbReference>
<dbReference type="GO" id="GO:0006935">
    <property type="term" value="P:chemotaxis"/>
    <property type="evidence" value="ECO:0007669"/>
    <property type="project" value="InterPro"/>
</dbReference>
<dbReference type="OrthoDB" id="9781845at2"/>
<evidence type="ECO:0000259" key="5">
    <source>
        <dbReference type="PROSITE" id="PS50111"/>
    </source>
</evidence>
<dbReference type="GO" id="GO:0016020">
    <property type="term" value="C:membrane"/>
    <property type="evidence" value="ECO:0007669"/>
    <property type="project" value="UniProtKB-SubCell"/>
</dbReference>
<dbReference type="GO" id="GO:0004888">
    <property type="term" value="F:transmembrane signaling receptor activity"/>
    <property type="evidence" value="ECO:0007669"/>
    <property type="project" value="InterPro"/>
</dbReference>
<gene>
    <name evidence="7" type="ORF">THSYN_04330</name>
</gene>
<dbReference type="InterPro" id="IPR004089">
    <property type="entry name" value="MCPsignal_dom"/>
</dbReference>
<accession>A0A2K8U3U8</accession>
<dbReference type="Pfam" id="PF14827">
    <property type="entry name" value="dCache_3"/>
    <property type="match status" value="1"/>
</dbReference>
<evidence type="ECO:0000256" key="4">
    <source>
        <dbReference type="PROSITE-ProRule" id="PRU00284"/>
    </source>
</evidence>
<dbReference type="Gene3D" id="1.10.287.950">
    <property type="entry name" value="Methyl-accepting chemotaxis protein"/>
    <property type="match status" value="1"/>
</dbReference>
<evidence type="ECO:0000259" key="6">
    <source>
        <dbReference type="PROSITE" id="PS50885"/>
    </source>
</evidence>
<keyword evidence="8" id="KW-1185">Reference proteome</keyword>
<protein>
    <submittedName>
        <fullName evidence="7">Methyl-accepting chemotaxis protein</fullName>
    </submittedName>
</protein>
<reference evidence="7 8" key="1">
    <citation type="submission" date="2017-03" db="EMBL/GenBank/DDBJ databases">
        <title>Complete genome sequence of Candidatus 'Thiodictyon syntrophicum' sp. nov. strain Cad16T, a photolithoautotroph purple sulfur bacterium isolated from an alpine meromictic lake.</title>
        <authorList>
            <person name="Luedin S.M."/>
            <person name="Pothier J.F."/>
            <person name="Danza F."/>
            <person name="Storelli N."/>
            <person name="Wittwer M."/>
            <person name="Tonolla M."/>
        </authorList>
    </citation>
    <scope>NUCLEOTIDE SEQUENCE [LARGE SCALE GENOMIC DNA]</scope>
    <source>
        <strain evidence="7 8">Cad16T</strain>
    </source>
</reference>
<dbReference type="Pfam" id="PF00672">
    <property type="entry name" value="HAMP"/>
    <property type="match status" value="1"/>
</dbReference>
<evidence type="ECO:0000256" key="2">
    <source>
        <dbReference type="ARBA" id="ARBA00023224"/>
    </source>
</evidence>
<dbReference type="SUPFAM" id="SSF103190">
    <property type="entry name" value="Sensory domain-like"/>
    <property type="match status" value="1"/>
</dbReference>
<dbReference type="EMBL" id="CP020370">
    <property type="protein sequence ID" value="AUB80263.1"/>
    <property type="molecule type" value="Genomic_DNA"/>
</dbReference>
<evidence type="ECO:0000256" key="1">
    <source>
        <dbReference type="ARBA" id="ARBA00004370"/>
    </source>
</evidence>
<dbReference type="PROSITE" id="PS50885">
    <property type="entry name" value="HAMP"/>
    <property type="match status" value="1"/>
</dbReference>